<feature type="compositionally biased region" description="Low complexity" evidence="1">
    <location>
        <begin position="10"/>
        <end position="27"/>
    </location>
</feature>
<sequence>MVTGLPQPHASAPAAPAAPPATARPAGRAGGPSTGRTDSPGGGRAAGRARPQPCDTVTVPLRYGLETVDILRLRRACGSVLQGAAGTSVDFLVPAGTAERWHLPGTSCTPGATVLPPTDPHWLLPPTGPGLEPSPTDPWVLRSALCEAANTLAAGGLGPF</sequence>
<feature type="region of interest" description="Disordered" evidence="1">
    <location>
        <begin position="1"/>
        <end position="56"/>
    </location>
</feature>
<dbReference type="EMBL" id="PYBW01000028">
    <property type="protein sequence ID" value="PYC83493.1"/>
    <property type="molecule type" value="Genomic_DNA"/>
</dbReference>
<reference evidence="2 3" key="1">
    <citation type="submission" date="2018-03" db="EMBL/GenBank/DDBJ databases">
        <title>Bioinformatic expansion and discovery of thiopeptide antibiotics.</title>
        <authorList>
            <person name="Schwalen C.J."/>
            <person name="Hudson G.A."/>
            <person name="Mitchell D.A."/>
        </authorList>
    </citation>
    <scope>NUCLEOTIDE SEQUENCE [LARGE SCALE GENOMIC DNA]</scope>
    <source>
        <strain evidence="2 3">ATCC 21389</strain>
    </source>
</reference>
<name>A0A2V4NH03_9ACTN</name>
<dbReference type="OrthoDB" id="4350535at2"/>
<evidence type="ECO:0000256" key="1">
    <source>
        <dbReference type="SAM" id="MobiDB-lite"/>
    </source>
</evidence>
<dbReference type="AlphaFoldDB" id="A0A2V4NH03"/>
<evidence type="ECO:0000313" key="3">
    <source>
        <dbReference type="Proteomes" id="UP000248039"/>
    </source>
</evidence>
<protein>
    <submittedName>
        <fullName evidence="2">Uncharacterized protein</fullName>
    </submittedName>
</protein>
<dbReference type="Proteomes" id="UP000248039">
    <property type="component" value="Unassembled WGS sequence"/>
</dbReference>
<comment type="caution">
    <text evidence="2">The sequence shown here is derived from an EMBL/GenBank/DDBJ whole genome shotgun (WGS) entry which is preliminary data.</text>
</comment>
<proteinExistence type="predicted"/>
<gene>
    <name evidence="2" type="ORF">C7C46_09085</name>
</gene>
<keyword evidence="3" id="KW-1185">Reference proteome</keyword>
<accession>A0A2V4NH03</accession>
<evidence type="ECO:0000313" key="2">
    <source>
        <dbReference type="EMBL" id="PYC83493.1"/>
    </source>
</evidence>
<organism evidence="2 3">
    <name type="scientific">Streptomyces tateyamensis</name>
    <dbReference type="NCBI Taxonomy" id="565073"/>
    <lineage>
        <taxon>Bacteria</taxon>
        <taxon>Bacillati</taxon>
        <taxon>Actinomycetota</taxon>
        <taxon>Actinomycetes</taxon>
        <taxon>Kitasatosporales</taxon>
        <taxon>Streptomycetaceae</taxon>
        <taxon>Streptomyces</taxon>
    </lineage>
</organism>